<accession>A0A2V3UA69</accession>
<proteinExistence type="predicted"/>
<dbReference type="AlphaFoldDB" id="A0A2V3UA69"/>
<dbReference type="RefSeq" id="WP_110374509.1">
    <property type="nucleotide sequence ID" value="NZ_JAHBRY010000001.1"/>
</dbReference>
<dbReference type="EMBL" id="QJJK01000004">
    <property type="protein sequence ID" value="PXW60164.1"/>
    <property type="molecule type" value="Genomic_DNA"/>
</dbReference>
<organism evidence="1 2">
    <name type="scientific">Chelatococcus asaccharovorans</name>
    <dbReference type="NCBI Taxonomy" id="28210"/>
    <lineage>
        <taxon>Bacteria</taxon>
        <taxon>Pseudomonadati</taxon>
        <taxon>Pseudomonadota</taxon>
        <taxon>Alphaproteobacteria</taxon>
        <taxon>Hyphomicrobiales</taxon>
        <taxon>Chelatococcaceae</taxon>
        <taxon>Chelatococcus</taxon>
    </lineage>
</organism>
<keyword evidence="2" id="KW-1185">Reference proteome</keyword>
<evidence type="ECO:0008006" key="3">
    <source>
        <dbReference type="Google" id="ProtNLM"/>
    </source>
</evidence>
<gene>
    <name evidence="1" type="ORF">C7450_104216</name>
</gene>
<dbReference type="Proteomes" id="UP000248021">
    <property type="component" value="Unassembled WGS sequence"/>
</dbReference>
<reference evidence="1 2" key="1">
    <citation type="submission" date="2018-05" db="EMBL/GenBank/DDBJ databases">
        <title>Genomic Encyclopedia of Type Strains, Phase IV (KMG-IV): sequencing the most valuable type-strain genomes for metagenomic binning, comparative biology and taxonomic classification.</title>
        <authorList>
            <person name="Goeker M."/>
        </authorList>
    </citation>
    <scope>NUCLEOTIDE SEQUENCE [LARGE SCALE GENOMIC DNA]</scope>
    <source>
        <strain evidence="1 2">DSM 6462</strain>
    </source>
</reference>
<evidence type="ECO:0000313" key="1">
    <source>
        <dbReference type="EMBL" id="PXW60164.1"/>
    </source>
</evidence>
<comment type="caution">
    <text evidence="1">The sequence shown here is derived from an EMBL/GenBank/DDBJ whole genome shotgun (WGS) entry which is preliminary data.</text>
</comment>
<dbReference type="NCBIfam" id="NF033672">
    <property type="entry name" value="mbn_chaper_assoc"/>
    <property type="match status" value="1"/>
</dbReference>
<dbReference type="OrthoDB" id="9796962at2"/>
<sequence length="155" mass="16545">MKYTSIGASVFALFNVMTGAVHAGDDRGAIRDLLLHMFDRPEARLSVAPISIESGVAVAGWIQGDLGGRALLREANGTWQIILCGGDALTDAAALQQLGLDAETARKLALSVKTSEAQLPPAIAQQLSSFEGLVMMDQHIAKPQTDTAHREHDRQ</sequence>
<evidence type="ECO:0000313" key="2">
    <source>
        <dbReference type="Proteomes" id="UP000248021"/>
    </source>
</evidence>
<protein>
    <recommendedName>
        <fullName evidence="3">Copper uptake system-associated protein</fullName>
    </recommendedName>
</protein>
<name>A0A2V3UA69_9HYPH</name>